<dbReference type="HAMAP" id="MF_01595">
    <property type="entry name" value="PNPase"/>
    <property type="match status" value="1"/>
</dbReference>
<dbReference type="InterPro" id="IPR014069">
    <property type="entry name" value="GPSI/PNP"/>
</dbReference>
<dbReference type="SUPFAM" id="SSF54211">
    <property type="entry name" value="Ribosomal protein S5 domain 2-like"/>
    <property type="match status" value="2"/>
</dbReference>
<organism evidence="11 12">
    <name type="scientific">Corynebacterium glyciniphilum AJ 3170</name>
    <dbReference type="NCBI Taxonomy" id="1404245"/>
    <lineage>
        <taxon>Bacteria</taxon>
        <taxon>Bacillati</taxon>
        <taxon>Actinomycetota</taxon>
        <taxon>Actinomycetes</taxon>
        <taxon>Mycobacteriales</taxon>
        <taxon>Corynebacteriaceae</taxon>
        <taxon>Corynebacterium</taxon>
    </lineage>
</organism>
<dbReference type="SUPFAM" id="SSF50249">
    <property type="entry name" value="Nucleic acid-binding proteins"/>
    <property type="match status" value="1"/>
</dbReference>
<dbReference type="FunFam" id="3.30.1370.10:FF:000001">
    <property type="entry name" value="Polyribonucleotide nucleotidyltransferase"/>
    <property type="match status" value="1"/>
</dbReference>
<dbReference type="GO" id="GO:0006402">
    <property type="term" value="P:mRNA catabolic process"/>
    <property type="evidence" value="ECO:0007669"/>
    <property type="project" value="UniProtKB-UniRule"/>
</dbReference>
<keyword evidence="2 8" id="KW-0963">Cytoplasm</keyword>
<dbReference type="GO" id="GO:0000287">
    <property type="term" value="F:magnesium ion binding"/>
    <property type="evidence" value="ECO:0007669"/>
    <property type="project" value="UniProtKB-UniRule"/>
</dbReference>
<feature type="binding site" evidence="8">
    <location>
        <position position="626"/>
    </location>
    <ligand>
        <name>Mg(2+)</name>
        <dbReference type="ChEBI" id="CHEBI:18420"/>
    </ligand>
</feature>
<dbReference type="InterPro" id="IPR012340">
    <property type="entry name" value="NA-bd_OB-fold"/>
</dbReference>
<dbReference type="eggNOG" id="COG1185">
    <property type="taxonomic scope" value="Bacteria"/>
</dbReference>
<dbReference type="Gene3D" id="2.40.50.140">
    <property type="entry name" value="Nucleic acid-binding proteins"/>
    <property type="match status" value="1"/>
</dbReference>
<evidence type="ECO:0000256" key="3">
    <source>
        <dbReference type="ARBA" id="ARBA00022679"/>
    </source>
</evidence>
<dbReference type="PANTHER" id="PTHR11252:SF0">
    <property type="entry name" value="POLYRIBONUCLEOTIDE NUCLEOTIDYLTRANSFERASE 1, MITOCHONDRIAL"/>
    <property type="match status" value="1"/>
</dbReference>
<dbReference type="GO" id="GO:0000175">
    <property type="term" value="F:3'-5'-RNA exonuclease activity"/>
    <property type="evidence" value="ECO:0007669"/>
    <property type="project" value="TreeGrafter"/>
</dbReference>
<name>X5DTJ8_9CORY</name>
<dbReference type="InterPro" id="IPR027408">
    <property type="entry name" value="PNPase/RNase_PH_dom_sf"/>
</dbReference>
<dbReference type="InterPro" id="IPR020568">
    <property type="entry name" value="Ribosomal_Su5_D2-typ_SF"/>
</dbReference>
<comment type="catalytic activity">
    <reaction evidence="8">
        <text>RNA(n+1) + phosphate = RNA(n) + a ribonucleoside 5'-diphosphate</text>
        <dbReference type="Rhea" id="RHEA:22096"/>
        <dbReference type="Rhea" id="RHEA-COMP:14527"/>
        <dbReference type="Rhea" id="RHEA-COMP:17342"/>
        <dbReference type="ChEBI" id="CHEBI:43474"/>
        <dbReference type="ChEBI" id="CHEBI:57930"/>
        <dbReference type="ChEBI" id="CHEBI:140395"/>
        <dbReference type="EC" id="2.7.7.8"/>
    </reaction>
</comment>
<evidence type="ECO:0000256" key="1">
    <source>
        <dbReference type="ARBA" id="ARBA00007404"/>
    </source>
</evidence>
<dbReference type="CDD" id="cd02393">
    <property type="entry name" value="KH-I_PNPase"/>
    <property type="match status" value="1"/>
</dbReference>
<dbReference type="FunFam" id="3.30.230.70:FF:000002">
    <property type="entry name" value="Polyribonucleotide nucleotidyltransferase"/>
    <property type="match status" value="1"/>
</dbReference>
<dbReference type="InterPro" id="IPR015848">
    <property type="entry name" value="PNPase_PH_RNA-bd_bac/org-type"/>
</dbReference>
<evidence type="ECO:0000256" key="5">
    <source>
        <dbReference type="ARBA" id="ARBA00022723"/>
    </source>
</evidence>
<evidence type="ECO:0000256" key="9">
    <source>
        <dbReference type="SAM" id="MobiDB-lite"/>
    </source>
</evidence>
<dbReference type="Proteomes" id="UP000023703">
    <property type="component" value="Chromosome"/>
</dbReference>
<feature type="domain" description="S1 motif" evidence="10">
    <location>
        <begin position="757"/>
        <end position="826"/>
    </location>
</feature>
<evidence type="ECO:0000259" key="10">
    <source>
        <dbReference type="PROSITE" id="PS50126"/>
    </source>
</evidence>
<comment type="function">
    <text evidence="8">Involved in mRNA degradation. Catalyzes the phosphorolysis of single-stranded polyribonucleotides processively in the 3'- to 5'-direction.</text>
</comment>
<comment type="subcellular location">
    <subcellularLocation>
        <location evidence="8">Cytoplasm</location>
    </subcellularLocation>
</comment>
<gene>
    <name evidence="8 11" type="primary">pnp</name>
    <name evidence="11" type="ORF">CGLY_07735</name>
</gene>
<evidence type="ECO:0000256" key="4">
    <source>
        <dbReference type="ARBA" id="ARBA00022695"/>
    </source>
</evidence>
<dbReference type="PANTHER" id="PTHR11252">
    <property type="entry name" value="POLYRIBONUCLEOTIDE NUCLEOTIDYLTRANSFERASE"/>
    <property type="match status" value="1"/>
</dbReference>
<evidence type="ECO:0000256" key="2">
    <source>
        <dbReference type="ARBA" id="ARBA00022490"/>
    </source>
</evidence>
<dbReference type="KEGG" id="cgy:CGLY_07735"/>
<evidence type="ECO:0000313" key="11">
    <source>
        <dbReference type="EMBL" id="AHW63992.1"/>
    </source>
</evidence>
<dbReference type="GO" id="GO:0003723">
    <property type="term" value="F:RNA binding"/>
    <property type="evidence" value="ECO:0007669"/>
    <property type="project" value="UniProtKB-UniRule"/>
</dbReference>
<keyword evidence="3 8" id="KW-0808">Transferase</keyword>
<dbReference type="NCBIfam" id="TIGR02696">
    <property type="entry name" value="pppGpp_PNP"/>
    <property type="match status" value="1"/>
</dbReference>
<comment type="similarity">
    <text evidence="1 8">Belongs to the polyribonucleotide nucleotidyltransferase family.</text>
</comment>
<reference evidence="11 12" key="1">
    <citation type="journal article" date="2015" name="Int. J. Syst. Evol. Microbiol.">
        <title>Revisiting Corynebacterium glyciniphilum (ex Kubota et al., 1972) sp. nov., nom. rev., isolated from putrefied banana.</title>
        <authorList>
            <person name="Al-Dilaimi A."/>
            <person name="Bednarz H."/>
            <person name="Lomker A."/>
            <person name="Niehaus K."/>
            <person name="Kalinowski J."/>
            <person name="Ruckert C."/>
        </authorList>
    </citation>
    <scope>NUCLEOTIDE SEQUENCE [LARGE SCALE GENOMIC DNA]</scope>
    <source>
        <strain evidence="11">AJ 3170</strain>
    </source>
</reference>
<keyword evidence="6 8" id="KW-0460">Magnesium</keyword>
<dbReference type="InterPro" id="IPR036456">
    <property type="entry name" value="PNPase_PH_RNA-bd_sf"/>
</dbReference>
<accession>X5DTJ8</accession>
<dbReference type="SUPFAM" id="SSF55666">
    <property type="entry name" value="Ribonuclease PH domain 2-like"/>
    <property type="match status" value="2"/>
</dbReference>
<dbReference type="PROSITE" id="PS50084">
    <property type="entry name" value="KH_TYPE_1"/>
    <property type="match status" value="1"/>
</dbReference>
<dbReference type="CDD" id="cd04472">
    <property type="entry name" value="S1_PNPase"/>
    <property type="match status" value="1"/>
</dbReference>
<comment type="cofactor">
    <cofactor evidence="8">
        <name>Mg(2+)</name>
        <dbReference type="ChEBI" id="CHEBI:18420"/>
    </cofactor>
</comment>
<dbReference type="InterPro" id="IPR036345">
    <property type="entry name" value="ExoRNase_PH_dom2_sf"/>
</dbReference>
<dbReference type="Gene3D" id="3.30.1370.10">
    <property type="entry name" value="K Homology domain, type 1"/>
    <property type="match status" value="1"/>
</dbReference>
<feature type="compositionally biased region" description="Basic residues" evidence="9">
    <location>
        <begin position="14"/>
        <end position="31"/>
    </location>
</feature>
<proteinExistence type="inferred from homology"/>
<dbReference type="EC" id="2.7.7.8" evidence="8"/>
<dbReference type="InterPro" id="IPR004087">
    <property type="entry name" value="KH_dom"/>
</dbReference>
<dbReference type="SMART" id="SM00316">
    <property type="entry name" value="S1"/>
    <property type="match status" value="1"/>
</dbReference>
<dbReference type="Pfam" id="PF03726">
    <property type="entry name" value="PNPase"/>
    <property type="match status" value="1"/>
</dbReference>
<protein>
    <recommendedName>
        <fullName evidence="8">Polyribonucleotide nucleotidyltransferase</fullName>
        <ecNumber evidence="8">2.7.7.8</ecNumber>
    </recommendedName>
    <alternativeName>
        <fullName evidence="8">Polynucleotide phosphorylase</fullName>
        <shortName evidence="8">PNPase</shortName>
    </alternativeName>
</protein>
<dbReference type="EMBL" id="CP006842">
    <property type="protein sequence ID" value="AHW63992.1"/>
    <property type="molecule type" value="Genomic_DNA"/>
</dbReference>
<dbReference type="NCBIfam" id="TIGR03591">
    <property type="entry name" value="polynuc_phos"/>
    <property type="match status" value="1"/>
</dbReference>
<dbReference type="FunFam" id="2.40.50.140:FF:000069">
    <property type="entry name" value="Polyribonucleotide nucleotidyltransferase"/>
    <property type="match status" value="1"/>
</dbReference>
<keyword evidence="12" id="KW-1185">Reference proteome</keyword>
<dbReference type="STRING" id="1404245.CGLY_07735"/>
<feature type="region of interest" description="Disordered" evidence="9">
    <location>
        <begin position="1"/>
        <end position="80"/>
    </location>
</feature>
<dbReference type="InterPro" id="IPR036612">
    <property type="entry name" value="KH_dom_type_1_sf"/>
</dbReference>
<evidence type="ECO:0000256" key="8">
    <source>
        <dbReference type="HAMAP-Rule" id="MF_01595"/>
    </source>
</evidence>
<keyword evidence="5 8" id="KW-0479">Metal-binding</keyword>
<dbReference type="Gene3D" id="3.30.230.70">
    <property type="entry name" value="GHMP Kinase, N-terminal domain"/>
    <property type="match status" value="2"/>
</dbReference>
<dbReference type="InterPro" id="IPR003029">
    <property type="entry name" value="S1_domain"/>
</dbReference>
<dbReference type="GO" id="GO:0006396">
    <property type="term" value="P:RNA processing"/>
    <property type="evidence" value="ECO:0007669"/>
    <property type="project" value="InterPro"/>
</dbReference>
<feature type="compositionally biased region" description="Low complexity" evidence="9">
    <location>
        <begin position="32"/>
        <end position="45"/>
    </location>
</feature>
<dbReference type="GO" id="GO:0004654">
    <property type="term" value="F:polyribonucleotide nucleotidyltransferase activity"/>
    <property type="evidence" value="ECO:0007669"/>
    <property type="project" value="UniProtKB-UniRule"/>
</dbReference>
<dbReference type="GO" id="GO:0005829">
    <property type="term" value="C:cytosol"/>
    <property type="evidence" value="ECO:0007669"/>
    <property type="project" value="TreeGrafter"/>
</dbReference>
<dbReference type="HOGENOM" id="CLU_004217_2_2_11"/>
<dbReference type="InterPro" id="IPR012162">
    <property type="entry name" value="PNPase"/>
</dbReference>
<dbReference type="FunFam" id="3.30.230.70:FF:000001">
    <property type="entry name" value="Polyribonucleotide nucleotidyltransferase"/>
    <property type="match status" value="1"/>
</dbReference>
<dbReference type="SMART" id="SM00322">
    <property type="entry name" value="KH"/>
    <property type="match status" value="1"/>
</dbReference>
<dbReference type="SUPFAM" id="SSF46915">
    <property type="entry name" value="Polynucleotide phosphorylase/guanosine pentaphosphate synthase (PNPase/GPSI), domain 3"/>
    <property type="match status" value="1"/>
</dbReference>
<dbReference type="InterPro" id="IPR004088">
    <property type="entry name" value="KH_dom_type_1"/>
</dbReference>
<dbReference type="Pfam" id="PF01138">
    <property type="entry name" value="RNase_PH"/>
    <property type="match status" value="2"/>
</dbReference>
<evidence type="ECO:0000313" key="12">
    <source>
        <dbReference type="Proteomes" id="UP000023703"/>
    </source>
</evidence>
<dbReference type="CDD" id="cd11364">
    <property type="entry name" value="RNase_PH_PNPase_2"/>
    <property type="match status" value="1"/>
</dbReference>
<dbReference type="NCBIfam" id="NF008805">
    <property type="entry name" value="PRK11824.1"/>
    <property type="match status" value="1"/>
</dbReference>
<evidence type="ECO:0000256" key="7">
    <source>
        <dbReference type="ARBA" id="ARBA00022884"/>
    </source>
</evidence>
<dbReference type="PROSITE" id="PS50126">
    <property type="entry name" value="S1"/>
    <property type="match status" value="1"/>
</dbReference>
<evidence type="ECO:0000256" key="6">
    <source>
        <dbReference type="ARBA" id="ARBA00022842"/>
    </source>
</evidence>
<dbReference type="InterPro" id="IPR001247">
    <property type="entry name" value="ExoRNase_PH_dom1"/>
</dbReference>
<dbReference type="AlphaFoldDB" id="X5DTJ8"/>
<keyword evidence="4 8" id="KW-0548">Nucleotidyltransferase</keyword>
<keyword evidence="7 8" id="KW-0694">RNA-binding</keyword>
<dbReference type="SUPFAM" id="SSF54791">
    <property type="entry name" value="Eukaryotic type KH-domain (KH-domain type I)"/>
    <property type="match status" value="1"/>
</dbReference>
<sequence>MTSQNENDTQPKKASTKKAPAKKTAAKKAPAKKTAAAGATGAAKAPAKKAPAKKTQAKKAPAKAAPEKKAPAAKTPVAPTHKAELIDAESGIWESTATIDNGDFGTRTVSFETGLLARQADGAVTAYLDDDTMMLSTTTASKKPKENLDFFPLTVDVEERMYAAGRIPGSFFRREGRPGTEAILACRLIDRPLRPTFAKGIRNEVQVVVTVMSMDPDDMYDVVAINAASASTQLSGLPVSGPVGGVRMALVVDEDHAEGQWVAFPTRQQQEQAVFELVVAGRVVEPVRRGRGRRKPVPGENVAIMMVEAGATDTVVQRVAEGAPAPTEAVVAQGIDAARPFIAELCGAQAALATAVDAQARAFELFPPFGEDVFAAVESESADKLSGIMSIADKAERDEALSEDMAATVEALEAQFEGRTTEIRNAHNEVTRQLVRTRILTDGFRIDGRDATAIRDLGVMIDLVPRAHGSALFERGETQILGVTTLDMLKMEQSIDSLGPVDSKRYIHHYNFPPYSTGETGRVGSPKRREIGHGALAERALLPVIPSREEFPYAIRQVSEALSSNGSTSMGSVCASTLSLYNAGVPLKAPVAGIAMGLVTGEVDGKESYVTLTDILGAEDAFGDMDFKVAGTADYVTALQLDTKVDGIPSDVLVAALAQARSARLEILSTMGEAVAGPEEMSEFAPRITTVSVPQNKIGELIGPKGKTINQITEETGANISIEDDGTVFISASDGKAADAAVDKVNSIANPQLPKVGDRYLGTVVKTTAFGAFVSLLPGKDGLIHISNLGGDRRVEKVEDEVSVGQALEVEIADIDNRGKISLVLVDAN</sequence>
<dbReference type="Pfam" id="PF00575">
    <property type="entry name" value="S1"/>
    <property type="match status" value="1"/>
</dbReference>
<feature type="binding site" evidence="8">
    <location>
        <position position="620"/>
    </location>
    <ligand>
        <name>Mg(2+)</name>
        <dbReference type="ChEBI" id="CHEBI:18420"/>
    </ligand>
</feature>
<feature type="compositionally biased region" description="Basic residues" evidence="9">
    <location>
        <begin position="46"/>
        <end position="61"/>
    </location>
</feature>
<dbReference type="Pfam" id="PF00013">
    <property type="entry name" value="KH_1"/>
    <property type="match status" value="1"/>
</dbReference>